<dbReference type="EMBL" id="CP098747">
    <property type="protein sequence ID" value="USG60164.1"/>
    <property type="molecule type" value="Genomic_DNA"/>
</dbReference>
<dbReference type="Proteomes" id="UP001056291">
    <property type="component" value="Chromosome"/>
</dbReference>
<feature type="domain" description="TehB/YeaR-like" evidence="1">
    <location>
        <begin position="13"/>
        <end position="87"/>
    </location>
</feature>
<gene>
    <name evidence="2" type="ORF">NBZ79_13360</name>
</gene>
<evidence type="ECO:0000313" key="3">
    <source>
        <dbReference type="Proteomes" id="UP001056291"/>
    </source>
</evidence>
<accession>A0ABY4VZZ6</accession>
<dbReference type="Gene3D" id="2.60.120.10">
    <property type="entry name" value="Jelly Rolls"/>
    <property type="match status" value="1"/>
</dbReference>
<dbReference type="Pfam" id="PF09313">
    <property type="entry name" value="TehB-like"/>
    <property type="match status" value="1"/>
</dbReference>
<sequence length="92" mass="10122">MADPFQNLTKYSETPVFTEKSVPKSLQAAHSTKPGVWGKLCVLTGGLEFVLEAPVPVATFIQSGNHAVIEPTVRHHVQVTQPVTFKVEFYRG</sequence>
<keyword evidence="3" id="KW-1185">Reference proteome</keyword>
<evidence type="ECO:0000313" key="2">
    <source>
        <dbReference type="EMBL" id="USG60164.1"/>
    </source>
</evidence>
<name>A0ABY4VZZ6_9PROT</name>
<protein>
    <submittedName>
        <fullName evidence="2">DUF1971 domain-containing protein</fullName>
    </submittedName>
</protein>
<dbReference type="InterPro" id="IPR015392">
    <property type="entry name" value="TehB/YeaR-like_dom"/>
</dbReference>
<proteinExistence type="predicted"/>
<organism evidence="2 3">
    <name type="scientific">Sneathiella marina</name>
    <dbReference type="NCBI Taxonomy" id="2950108"/>
    <lineage>
        <taxon>Bacteria</taxon>
        <taxon>Pseudomonadati</taxon>
        <taxon>Pseudomonadota</taxon>
        <taxon>Alphaproteobacteria</taxon>
        <taxon>Sneathiellales</taxon>
        <taxon>Sneathiellaceae</taxon>
        <taxon>Sneathiella</taxon>
    </lineage>
</organism>
<evidence type="ECO:0000259" key="1">
    <source>
        <dbReference type="Pfam" id="PF09313"/>
    </source>
</evidence>
<dbReference type="InterPro" id="IPR014710">
    <property type="entry name" value="RmlC-like_jellyroll"/>
</dbReference>
<dbReference type="SUPFAM" id="SSF51197">
    <property type="entry name" value="Clavaminate synthase-like"/>
    <property type="match status" value="1"/>
</dbReference>
<dbReference type="RefSeq" id="WP_251932971.1">
    <property type="nucleotide sequence ID" value="NZ_CP098747.1"/>
</dbReference>
<reference evidence="2" key="1">
    <citation type="submission" date="2022-06" db="EMBL/GenBank/DDBJ databases">
        <title>Sneathiella actinostolidae sp. nov., isolated from a sea anemonein the Western Pacific Ocean.</title>
        <authorList>
            <person name="Wei M.J."/>
        </authorList>
    </citation>
    <scope>NUCLEOTIDE SEQUENCE</scope>
    <source>
        <strain evidence="2">PHK-P5</strain>
    </source>
</reference>